<dbReference type="OrthoDB" id="7074657at2759"/>
<feature type="compositionally biased region" description="Polar residues" evidence="1">
    <location>
        <begin position="24"/>
        <end position="33"/>
    </location>
</feature>
<reference evidence="2 3" key="1">
    <citation type="journal article" date="2019" name="Commun. Biol.">
        <title>The bagworm genome reveals a unique fibroin gene that provides high tensile strength.</title>
        <authorList>
            <person name="Kono N."/>
            <person name="Nakamura H."/>
            <person name="Ohtoshi R."/>
            <person name="Tomita M."/>
            <person name="Numata K."/>
            <person name="Arakawa K."/>
        </authorList>
    </citation>
    <scope>NUCLEOTIDE SEQUENCE [LARGE SCALE GENOMIC DNA]</scope>
</reference>
<accession>A0A4C1TAY0</accession>
<evidence type="ECO:0000313" key="3">
    <source>
        <dbReference type="Proteomes" id="UP000299102"/>
    </source>
</evidence>
<protein>
    <submittedName>
        <fullName evidence="2">Uncharacterized protein</fullName>
    </submittedName>
</protein>
<proteinExistence type="predicted"/>
<comment type="caution">
    <text evidence="2">The sequence shown here is derived from an EMBL/GenBank/DDBJ whole genome shotgun (WGS) entry which is preliminary data.</text>
</comment>
<dbReference type="Proteomes" id="UP000299102">
    <property type="component" value="Unassembled WGS sequence"/>
</dbReference>
<sequence length="119" mass="13168">MGMAINFISTNSRRFPSAPSRSPQYPSGSNSIPPETGVIASARVGTQIIRAPKLGNFVNPIKERKEEKELLTTERERIRTCHLYGCEANIVCHAHDEANFVWSSCLCGNTIMLFALDAE</sequence>
<organism evidence="2 3">
    <name type="scientific">Eumeta variegata</name>
    <name type="common">Bagworm moth</name>
    <name type="synonym">Eumeta japonica</name>
    <dbReference type="NCBI Taxonomy" id="151549"/>
    <lineage>
        <taxon>Eukaryota</taxon>
        <taxon>Metazoa</taxon>
        <taxon>Ecdysozoa</taxon>
        <taxon>Arthropoda</taxon>
        <taxon>Hexapoda</taxon>
        <taxon>Insecta</taxon>
        <taxon>Pterygota</taxon>
        <taxon>Neoptera</taxon>
        <taxon>Endopterygota</taxon>
        <taxon>Lepidoptera</taxon>
        <taxon>Glossata</taxon>
        <taxon>Ditrysia</taxon>
        <taxon>Tineoidea</taxon>
        <taxon>Psychidae</taxon>
        <taxon>Oiketicinae</taxon>
        <taxon>Eumeta</taxon>
    </lineage>
</organism>
<evidence type="ECO:0000313" key="2">
    <source>
        <dbReference type="EMBL" id="GBP10577.1"/>
    </source>
</evidence>
<feature type="region of interest" description="Disordered" evidence="1">
    <location>
        <begin position="9"/>
        <end position="36"/>
    </location>
</feature>
<dbReference type="EMBL" id="BGZK01000041">
    <property type="protein sequence ID" value="GBP10577.1"/>
    <property type="molecule type" value="Genomic_DNA"/>
</dbReference>
<dbReference type="AlphaFoldDB" id="A0A4C1TAY0"/>
<keyword evidence="3" id="KW-1185">Reference proteome</keyword>
<evidence type="ECO:0000256" key="1">
    <source>
        <dbReference type="SAM" id="MobiDB-lite"/>
    </source>
</evidence>
<name>A0A4C1TAY0_EUMVA</name>
<feature type="compositionally biased region" description="Low complexity" evidence="1">
    <location>
        <begin position="12"/>
        <end position="23"/>
    </location>
</feature>
<gene>
    <name evidence="2" type="ORF">EVAR_76410_1</name>
</gene>